<protein>
    <recommendedName>
        <fullName evidence="2">K-box domain-containing protein</fullName>
    </recommendedName>
</protein>
<keyword evidence="4" id="KW-1185">Reference proteome</keyword>
<keyword evidence="1" id="KW-0175">Coiled coil</keyword>
<dbReference type="InterPro" id="IPR002487">
    <property type="entry name" value="TF_Kbox"/>
</dbReference>
<evidence type="ECO:0000313" key="3">
    <source>
        <dbReference type="EMBL" id="KAK1431660.1"/>
    </source>
</evidence>
<evidence type="ECO:0000313" key="4">
    <source>
        <dbReference type="Proteomes" id="UP001229421"/>
    </source>
</evidence>
<dbReference type="GO" id="GO:0003700">
    <property type="term" value="F:DNA-binding transcription factor activity"/>
    <property type="evidence" value="ECO:0007669"/>
    <property type="project" value="InterPro"/>
</dbReference>
<organism evidence="3 4">
    <name type="scientific">Tagetes erecta</name>
    <name type="common">African marigold</name>
    <dbReference type="NCBI Taxonomy" id="13708"/>
    <lineage>
        <taxon>Eukaryota</taxon>
        <taxon>Viridiplantae</taxon>
        <taxon>Streptophyta</taxon>
        <taxon>Embryophyta</taxon>
        <taxon>Tracheophyta</taxon>
        <taxon>Spermatophyta</taxon>
        <taxon>Magnoliopsida</taxon>
        <taxon>eudicotyledons</taxon>
        <taxon>Gunneridae</taxon>
        <taxon>Pentapetalae</taxon>
        <taxon>asterids</taxon>
        <taxon>campanulids</taxon>
        <taxon>Asterales</taxon>
        <taxon>Asteraceae</taxon>
        <taxon>Asteroideae</taxon>
        <taxon>Heliantheae alliance</taxon>
        <taxon>Tageteae</taxon>
        <taxon>Tagetes</taxon>
    </lineage>
</organism>
<dbReference type="AlphaFoldDB" id="A0AAD8KXT7"/>
<reference evidence="3" key="1">
    <citation type="journal article" date="2023" name="bioRxiv">
        <title>Improved chromosome-level genome assembly for marigold (Tagetes erecta).</title>
        <authorList>
            <person name="Jiang F."/>
            <person name="Yuan L."/>
            <person name="Wang S."/>
            <person name="Wang H."/>
            <person name="Xu D."/>
            <person name="Wang A."/>
            <person name="Fan W."/>
        </authorList>
    </citation>
    <scope>NUCLEOTIDE SEQUENCE</scope>
    <source>
        <strain evidence="3">WSJ</strain>
        <tissue evidence="3">Leaf</tissue>
    </source>
</reference>
<sequence>MVTDKINQDQRKLMKNRDQRNRIGVNMKKTIEKYHAHVNKDENYNHGIEPYTEQQKCEAAIIQQNIEQLEASRRMFLGQDLVSCSLDEISTIGSKLEHSLRTVRATKARLYNEHIEKLKAKEQCLLEENARLCQENISLSQKQKDMVVCRQSIRFMEVETDLCIGPRVSQNAQDL</sequence>
<dbReference type="GO" id="GO:0005634">
    <property type="term" value="C:nucleus"/>
    <property type="evidence" value="ECO:0007669"/>
    <property type="project" value="InterPro"/>
</dbReference>
<feature type="domain" description="K-box" evidence="2">
    <location>
        <begin position="52"/>
        <end position="145"/>
    </location>
</feature>
<proteinExistence type="predicted"/>
<name>A0AAD8KXT7_TARER</name>
<evidence type="ECO:0000256" key="1">
    <source>
        <dbReference type="SAM" id="Coils"/>
    </source>
</evidence>
<evidence type="ECO:0000259" key="2">
    <source>
        <dbReference type="PROSITE" id="PS51297"/>
    </source>
</evidence>
<feature type="coiled-coil region" evidence="1">
    <location>
        <begin position="108"/>
        <end position="135"/>
    </location>
</feature>
<dbReference type="Pfam" id="PF01486">
    <property type="entry name" value="K-box"/>
    <property type="match status" value="1"/>
</dbReference>
<dbReference type="EMBL" id="JAUHHV010000002">
    <property type="protein sequence ID" value="KAK1431660.1"/>
    <property type="molecule type" value="Genomic_DNA"/>
</dbReference>
<comment type="caution">
    <text evidence="3">The sequence shown here is derived from an EMBL/GenBank/DDBJ whole genome shotgun (WGS) entry which is preliminary data.</text>
</comment>
<accession>A0AAD8KXT7</accession>
<gene>
    <name evidence="3" type="ORF">QVD17_08183</name>
</gene>
<dbReference type="PROSITE" id="PS51297">
    <property type="entry name" value="K_BOX"/>
    <property type="match status" value="1"/>
</dbReference>
<dbReference type="Proteomes" id="UP001229421">
    <property type="component" value="Unassembled WGS sequence"/>
</dbReference>